<evidence type="ECO:0000313" key="2">
    <source>
        <dbReference type="Proteomes" id="UP000472320"/>
    </source>
</evidence>
<dbReference type="RefSeq" id="WP_155456475.1">
    <property type="nucleotide sequence ID" value="NZ_WNKX01000024.1"/>
</dbReference>
<reference evidence="1 2" key="1">
    <citation type="submission" date="2019-11" db="EMBL/GenBank/DDBJ databases">
        <title>Type strains purchased from KCTC, JCM and DSMZ.</title>
        <authorList>
            <person name="Lu H."/>
        </authorList>
    </citation>
    <scope>NUCLEOTIDE SEQUENCE [LARGE SCALE GENOMIC DNA]</scope>
    <source>
        <strain evidence="1 2">JCM 31587</strain>
    </source>
</reference>
<protein>
    <submittedName>
        <fullName evidence="1">Uncharacterized protein</fullName>
    </submittedName>
</protein>
<sequence length="228" mass="25356">MNKPRINMYAGIHKALRNFMSDTQARLSRTDAADNDDLQGALAQVRELLSMMRKHLQHEHDFVHPAMNARRRGSAQVAEGDHDHHDWAIDKLLALCDHCASAIGAARFQHLDHLHLQLSVFVGENLVHMNLEETEHNAVLWACYSDEELHAIHERILAVIPPEEMQATMRWMIPALNPAERAGMLLGMRAGMPPPVFEGVLAMARSLISERDAAKLDAALAAPPALAA</sequence>
<keyword evidence="2" id="KW-1185">Reference proteome</keyword>
<dbReference type="OrthoDB" id="5654170at2"/>
<organism evidence="1 2">
    <name type="scientific">Massilia eburnea</name>
    <dbReference type="NCBI Taxonomy" id="1776165"/>
    <lineage>
        <taxon>Bacteria</taxon>
        <taxon>Pseudomonadati</taxon>
        <taxon>Pseudomonadota</taxon>
        <taxon>Betaproteobacteria</taxon>
        <taxon>Burkholderiales</taxon>
        <taxon>Oxalobacteraceae</taxon>
        <taxon>Telluria group</taxon>
        <taxon>Massilia</taxon>
    </lineage>
</organism>
<accession>A0A6L6QNU8</accession>
<dbReference type="AlphaFoldDB" id="A0A6L6QNU8"/>
<dbReference type="Proteomes" id="UP000472320">
    <property type="component" value="Unassembled WGS sequence"/>
</dbReference>
<comment type="caution">
    <text evidence="1">The sequence shown here is derived from an EMBL/GenBank/DDBJ whole genome shotgun (WGS) entry which is preliminary data.</text>
</comment>
<name>A0A6L6QNU8_9BURK</name>
<proteinExistence type="predicted"/>
<dbReference type="Gene3D" id="1.20.120.520">
    <property type="entry name" value="nmb1532 protein domain like"/>
    <property type="match status" value="1"/>
</dbReference>
<dbReference type="EMBL" id="WNKX01000024">
    <property type="protein sequence ID" value="MTW13557.1"/>
    <property type="molecule type" value="Genomic_DNA"/>
</dbReference>
<dbReference type="InterPro" id="IPR045808">
    <property type="entry name" value="Hr_FBXL5"/>
</dbReference>
<evidence type="ECO:0000313" key="1">
    <source>
        <dbReference type="EMBL" id="MTW13557.1"/>
    </source>
</evidence>
<gene>
    <name evidence="1" type="ORF">GM658_23380</name>
</gene>
<dbReference type="CDD" id="cd12109">
    <property type="entry name" value="Hr_FBXL5"/>
    <property type="match status" value="1"/>
</dbReference>
<dbReference type="GO" id="GO:0006879">
    <property type="term" value="P:intracellular iron ion homeostasis"/>
    <property type="evidence" value="ECO:0007669"/>
    <property type="project" value="InterPro"/>
</dbReference>